<keyword evidence="7" id="KW-1185">Reference proteome</keyword>
<dbReference type="PANTHER" id="PTHR10434:SF40">
    <property type="entry name" value="1-ACYL-SN-GLYCEROL-3-PHOSPHATE ACYLTRANSFERASE"/>
    <property type="match status" value="1"/>
</dbReference>
<dbReference type="RefSeq" id="WP_203241011.1">
    <property type="nucleotide sequence ID" value="NZ_JAFBRH010000001.1"/>
</dbReference>
<evidence type="ECO:0000259" key="5">
    <source>
        <dbReference type="SMART" id="SM00563"/>
    </source>
</evidence>
<dbReference type="AlphaFoldDB" id="A0AAE2VV17"/>
<keyword evidence="2" id="KW-0808">Transferase</keyword>
<dbReference type="PANTHER" id="PTHR10434">
    <property type="entry name" value="1-ACYL-SN-GLYCEROL-3-PHOSPHATE ACYLTRANSFERASE"/>
    <property type="match status" value="1"/>
</dbReference>
<dbReference type="CDD" id="cd07989">
    <property type="entry name" value="LPLAT_AGPAT-like"/>
    <property type="match status" value="1"/>
</dbReference>
<feature type="domain" description="Phospholipid/glycerol acyltransferase" evidence="5">
    <location>
        <begin position="87"/>
        <end position="203"/>
    </location>
</feature>
<evidence type="ECO:0000256" key="1">
    <source>
        <dbReference type="ARBA" id="ARBA00005189"/>
    </source>
</evidence>
<keyword evidence="4" id="KW-0812">Transmembrane</keyword>
<sequence>MQNRPNAPTPIDPFVVRLLKRTVLVLLGPFYFLIIAFVPLLCAGRKGFRGWYWRLVKRSCSRLLWLLSIRADMTAADRAALASDTGSIIVINHRSHLDGFALMHVVPDAKWFTFAAKSEFWKSKLLRIGFDGAGLVPIERASGSVAMETLTGAVHAMPPRRSVVLFPEGTRTKTQSLGEFKAGAVLVARQTGRTITPIVIHDSDRLLPRGAHVPASGTIHIEVLDPFICDLDAPVDDDVARLRNSMMAAFDAP</sequence>
<evidence type="ECO:0000313" key="7">
    <source>
        <dbReference type="Proteomes" id="UP000732193"/>
    </source>
</evidence>
<evidence type="ECO:0000256" key="4">
    <source>
        <dbReference type="SAM" id="Phobius"/>
    </source>
</evidence>
<dbReference type="EMBL" id="JAFBRM010000001">
    <property type="protein sequence ID" value="MBM1712225.1"/>
    <property type="molecule type" value="Genomic_DNA"/>
</dbReference>
<evidence type="ECO:0000256" key="3">
    <source>
        <dbReference type="ARBA" id="ARBA00023315"/>
    </source>
</evidence>
<dbReference type="SMART" id="SM00563">
    <property type="entry name" value="PlsC"/>
    <property type="match status" value="1"/>
</dbReference>
<evidence type="ECO:0000256" key="2">
    <source>
        <dbReference type="ARBA" id="ARBA00022679"/>
    </source>
</evidence>
<dbReference type="InterPro" id="IPR002123">
    <property type="entry name" value="Plipid/glycerol_acylTrfase"/>
</dbReference>
<dbReference type="SUPFAM" id="SSF69593">
    <property type="entry name" value="Glycerol-3-phosphate (1)-acyltransferase"/>
    <property type="match status" value="1"/>
</dbReference>
<reference evidence="6 7" key="1">
    <citation type="submission" date="2021-01" db="EMBL/GenBank/DDBJ databases">
        <title>Diatom-associated Roseobacters Show Island Model of Population Structure.</title>
        <authorList>
            <person name="Qu L."/>
            <person name="Feng X."/>
            <person name="Chen Y."/>
            <person name="Li L."/>
            <person name="Wang X."/>
            <person name="Hu Z."/>
            <person name="Wang H."/>
            <person name="Luo H."/>
        </authorList>
    </citation>
    <scope>NUCLEOTIDE SEQUENCE [LARGE SCALE GENOMIC DNA]</scope>
    <source>
        <strain evidence="6 7">TR60-84</strain>
    </source>
</reference>
<dbReference type="Pfam" id="PF01553">
    <property type="entry name" value="Acyltransferase"/>
    <property type="match status" value="1"/>
</dbReference>
<protein>
    <submittedName>
        <fullName evidence="6">1-acyl-sn-glycerol-3-phosphate acyltransferase</fullName>
    </submittedName>
</protein>
<proteinExistence type="predicted"/>
<keyword evidence="4" id="KW-0472">Membrane</keyword>
<comment type="caution">
    <text evidence="6">The sequence shown here is derived from an EMBL/GenBank/DDBJ whole genome shotgun (WGS) entry which is preliminary data.</text>
</comment>
<keyword evidence="4" id="KW-1133">Transmembrane helix</keyword>
<comment type="pathway">
    <text evidence="1">Lipid metabolism.</text>
</comment>
<organism evidence="6 7">
    <name type="scientific">Sulfitobacter geojensis</name>
    <dbReference type="NCBI Taxonomy" id="1342299"/>
    <lineage>
        <taxon>Bacteria</taxon>
        <taxon>Pseudomonadati</taxon>
        <taxon>Pseudomonadota</taxon>
        <taxon>Alphaproteobacteria</taxon>
        <taxon>Rhodobacterales</taxon>
        <taxon>Roseobacteraceae</taxon>
        <taxon>Sulfitobacter</taxon>
    </lineage>
</organism>
<dbReference type="GO" id="GO:0003841">
    <property type="term" value="F:1-acylglycerol-3-phosphate O-acyltransferase activity"/>
    <property type="evidence" value="ECO:0007669"/>
    <property type="project" value="TreeGrafter"/>
</dbReference>
<keyword evidence="3 6" id="KW-0012">Acyltransferase</keyword>
<dbReference type="GO" id="GO:0006654">
    <property type="term" value="P:phosphatidic acid biosynthetic process"/>
    <property type="evidence" value="ECO:0007669"/>
    <property type="project" value="TreeGrafter"/>
</dbReference>
<feature type="transmembrane region" description="Helical" evidence="4">
    <location>
        <begin position="23"/>
        <end position="44"/>
    </location>
</feature>
<dbReference type="Proteomes" id="UP000732193">
    <property type="component" value="Unassembled WGS sequence"/>
</dbReference>
<accession>A0AAE2VV17</accession>
<name>A0AAE2VV17_9RHOB</name>
<gene>
    <name evidence="6" type="ORF">JQV55_01460</name>
</gene>
<evidence type="ECO:0000313" key="6">
    <source>
        <dbReference type="EMBL" id="MBM1712225.1"/>
    </source>
</evidence>